<dbReference type="PROSITE" id="PS00107">
    <property type="entry name" value="PROTEIN_KINASE_ATP"/>
    <property type="match status" value="1"/>
</dbReference>
<feature type="compositionally biased region" description="Low complexity" evidence="10">
    <location>
        <begin position="388"/>
        <end position="415"/>
    </location>
</feature>
<dbReference type="Pfam" id="PF00069">
    <property type="entry name" value="Pkinase"/>
    <property type="match status" value="2"/>
</dbReference>
<feature type="region of interest" description="Disordered" evidence="10">
    <location>
        <begin position="781"/>
        <end position="1002"/>
    </location>
</feature>
<dbReference type="PROSITE" id="PS00108">
    <property type="entry name" value="PROTEIN_KINASE_ST"/>
    <property type="match status" value="1"/>
</dbReference>
<feature type="compositionally biased region" description="Low complexity" evidence="10">
    <location>
        <begin position="285"/>
        <end position="315"/>
    </location>
</feature>
<dbReference type="Proteomes" id="UP000799118">
    <property type="component" value="Unassembled WGS sequence"/>
</dbReference>
<reference evidence="12" key="1">
    <citation type="journal article" date="2019" name="Environ. Microbiol.">
        <title>Fungal ecological strategies reflected in gene transcription - a case study of two litter decomposers.</title>
        <authorList>
            <person name="Barbi F."/>
            <person name="Kohler A."/>
            <person name="Barry K."/>
            <person name="Baskaran P."/>
            <person name="Daum C."/>
            <person name="Fauchery L."/>
            <person name="Ihrmark K."/>
            <person name="Kuo A."/>
            <person name="LaButti K."/>
            <person name="Lipzen A."/>
            <person name="Morin E."/>
            <person name="Grigoriev I.V."/>
            <person name="Henrissat B."/>
            <person name="Lindahl B."/>
            <person name="Martin F."/>
        </authorList>
    </citation>
    <scope>NUCLEOTIDE SEQUENCE</scope>
    <source>
        <strain evidence="12">JB14</strain>
    </source>
</reference>
<feature type="binding site" evidence="9">
    <location>
        <position position="78"/>
    </location>
    <ligand>
        <name>ATP</name>
        <dbReference type="ChEBI" id="CHEBI:30616"/>
    </ligand>
</feature>
<protein>
    <recommendedName>
        <fullName evidence="1">non-specific serine/threonine protein kinase</fullName>
        <ecNumber evidence="1">2.7.11.1</ecNumber>
    </recommendedName>
</protein>
<evidence type="ECO:0000256" key="4">
    <source>
        <dbReference type="ARBA" id="ARBA00022741"/>
    </source>
</evidence>
<feature type="compositionally biased region" description="Acidic residues" evidence="10">
    <location>
        <begin position="984"/>
        <end position="1002"/>
    </location>
</feature>
<evidence type="ECO:0000313" key="12">
    <source>
        <dbReference type="EMBL" id="KAE9391582.1"/>
    </source>
</evidence>
<keyword evidence="4 9" id="KW-0547">Nucleotide-binding</keyword>
<dbReference type="SUPFAM" id="SSF56112">
    <property type="entry name" value="Protein kinase-like (PK-like)"/>
    <property type="match status" value="1"/>
</dbReference>
<dbReference type="FunFam" id="1.10.510.10:FF:000275">
    <property type="entry name" value="SRSF protein kinase 2 isoform X3"/>
    <property type="match status" value="1"/>
</dbReference>
<gene>
    <name evidence="12" type="ORF">BT96DRAFT_864855</name>
</gene>
<keyword evidence="5 12" id="KW-0418">Kinase</keyword>
<dbReference type="InterPro" id="IPR008271">
    <property type="entry name" value="Ser/Thr_kinase_AS"/>
</dbReference>
<sequence>MSYQTQTTTTSSSPSQNSTITEDEEDWEDYVKGGYHPVHLGDTFSDGRYVVVRKLGWGHFSTVWLARDEKMNRHVALKVVKSAARYTETALDEIKLLQRLIAPSGSSSSGTLHPGRSHVISFLDHFRHRGPNGTHICMVFEVLGENLLGLIKRHQSKGVPMGLVRQIAKQVLLGLDYMHRECGVVHTDLKPENVLVVIEDVEGVVEDELRKAAASVGSSPANPNPSSYPAGPNRIIGVPPSTGRGGNQTPRTESLSNLVQITSSQPLPSPSSSFGSSSFLSSLAQAGGSLPRMAGSGSSSSGTGPGRSTSTGNTSASPASGAALDRFAFGMSRIDSEIAEGVGNVSLESTEGSNATAEEGEEDGEDGDGDVLEFSTKKARVSLLTQQAPSHAAGSGPSSASASASGPSTTAPDAPGSAMDPSQLAITKDASASYLGGVGGVGTGLGVEGMGEERITVKIADLGNATWVEHHFTDDIQTRQYRAPEVIMGAKWGTSADMWSLACVLFELITGGDYLFDPASGSRYSKDDDHIAQIIELMGALPTSLTMGGKYSGEFFTRKGDLRHISKLRFWPLHSVLSDKYLFPNNAALDLAGFLNPMLCCSPEKRAGAREVLWFGCGFGNGANSSALPNGITQDDDDDTDLDTPITAEAALTVTSNALLGVSSHPSNSSSVSQSHPLPKTTPTTQSAHHVENLPQSARSPHRQSQQAHLAPPSVNASTAPLINLLQTQAQTPTSHSQSQAAQPQIQISPSILSLSAPGAGWLAGIVVQGEIDVLERMKREREKKREVRERQQALGKGKGKDVERGRSATSGGNGHGGSGGSSSGGSSQRGRTKTPTPTPPTPTATPPPPTSSVPTSPSTSATTPAGNASERKDPHTHNTPSRVKIAEQAEVDAMKPVGDVGDGQEGEGNEEEGGEGGGNGDVDMDQTKRQSQPPASSAQTAPKLNPAPSHSQAQGGSNTSASGRGGSQGKSGGANRGSSGGGGEDEEGREGGEEEGSERSN</sequence>
<dbReference type="GO" id="GO:0005737">
    <property type="term" value="C:cytoplasm"/>
    <property type="evidence" value="ECO:0007669"/>
    <property type="project" value="TreeGrafter"/>
</dbReference>
<feature type="region of interest" description="Disordered" evidence="10">
    <location>
        <begin position="663"/>
        <end position="715"/>
    </location>
</feature>
<keyword evidence="6 9" id="KW-0067">ATP-binding</keyword>
<dbReference type="InterPro" id="IPR000719">
    <property type="entry name" value="Prot_kinase_dom"/>
</dbReference>
<organism evidence="12 13">
    <name type="scientific">Gymnopus androsaceus JB14</name>
    <dbReference type="NCBI Taxonomy" id="1447944"/>
    <lineage>
        <taxon>Eukaryota</taxon>
        <taxon>Fungi</taxon>
        <taxon>Dikarya</taxon>
        <taxon>Basidiomycota</taxon>
        <taxon>Agaricomycotina</taxon>
        <taxon>Agaricomycetes</taxon>
        <taxon>Agaricomycetidae</taxon>
        <taxon>Agaricales</taxon>
        <taxon>Marasmiineae</taxon>
        <taxon>Omphalotaceae</taxon>
        <taxon>Gymnopus</taxon>
    </lineage>
</organism>
<evidence type="ECO:0000313" key="13">
    <source>
        <dbReference type="Proteomes" id="UP000799118"/>
    </source>
</evidence>
<dbReference type="AlphaFoldDB" id="A0A6A4H049"/>
<comment type="catalytic activity">
    <reaction evidence="7">
        <text>L-threonyl-[protein] + ATP = O-phospho-L-threonyl-[protein] + ADP + H(+)</text>
        <dbReference type="Rhea" id="RHEA:46608"/>
        <dbReference type="Rhea" id="RHEA-COMP:11060"/>
        <dbReference type="Rhea" id="RHEA-COMP:11605"/>
        <dbReference type="ChEBI" id="CHEBI:15378"/>
        <dbReference type="ChEBI" id="CHEBI:30013"/>
        <dbReference type="ChEBI" id="CHEBI:30616"/>
        <dbReference type="ChEBI" id="CHEBI:61977"/>
        <dbReference type="ChEBI" id="CHEBI:456216"/>
        <dbReference type="EC" id="2.7.11.1"/>
    </reaction>
</comment>
<feature type="compositionally biased region" description="Polar residues" evidence="10">
    <location>
        <begin position="930"/>
        <end position="960"/>
    </location>
</feature>
<keyword evidence="3" id="KW-0808">Transferase</keyword>
<dbReference type="EC" id="2.7.11.1" evidence="1"/>
<feature type="compositionally biased region" description="Polar residues" evidence="10">
    <location>
        <begin position="681"/>
        <end position="708"/>
    </location>
</feature>
<feature type="compositionally biased region" description="Gly residues" evidence="10">
    <location>
        <begin position="812"/>
        <end position="824"/>
    </location>
</feature>
<dbReference type="GO" id="GO:0004674">
    <property type="term" value="F:protein serine/threonine kinase activity"/>
    <property type="evidence" value="ECO:0007669"/>
    <property type="project" value="UniProtKB-KW"/>
</dbReference>
<evidence type="ECO:0000256" key="10">
    <source>
        <dbReference type="SAM" id="MobiDB-lite"/>
    </source>
</evidence>
<dbReference type="InterPro" id="IPR051334">
    <property type="entry name" value="SRPK"/>
</dbReference>
<dbReference type="EMBL" id="ML769619">
    <property type="protein sequence ID" value="KAE9391582.1"/>
    <property type="molecule type" value="Genomic_DNA"/>
</dbReference>
<feature type="compositionally biased region" description="Acidic residues" evidence="10">
    <location>
        <begin position="903"/>
        <end position="915"/>
    </location>
</feature>
<evidence type="ECO:0000256" key="9">
    <source>
        <dbReference type="PROSITE-ProRule" id="PRU10141"/>
    </source>
</evidence>
<feature type="compositionally biased region" description="Low complexity" evidence="10">
    <location>
        <begin position="1"/>
        <end position="20"/>
    </location>
</feature>
<feature type="compositionally biased region" description="Acidic residues" evidence="10">
    <location>
        <begin position="358"/>
        <end position="371"/>
    </location>
</feature>
<dbReference type="GO" id="GO:0050684">
    <property type="term" value="P:regulation of mRNA processing"/>
    <property type="evidence" value="ECO:0007669"/>
    <property type="project" value="TreeGrafter"/>
</dbReference>
<dbReference type="PANTHER" id="PTHR47634:SF9">
    <property type="entry name" value="PROTEIN KINASE DOMAIN-CONTAINING PROTEIN-RELATED"/>
    <property type="match status" value="1"/>
</dbReference>
<evidence type="ECO:0000256" key="3">
    <source>
        <dbReference type="ARBA" id="ARBA00022679"/>
    </source>
</evidence>
<feature type="compositionally biased region" description="Pro residues" evidence="10">
    <location>
        <begin position="837"/>
        <end position="852"/>
    </location>
</feature>
<feature type="compositionally biased region" description="Polar residues" evidence="10">
    <location>
        <begin position="346"/>
        <end position="356"/>
    </location>
</feature>
<accession>A0A6A4H049</accession>
<feature type="region of interest" description="Disordered" evidence="10">
    <location>
        <begin position="385"/>
        <end position="421"/>
    </location>
</feature>
<feature type="region of interest" description="Disordered" evidence="10">
    <location>
        <begin position="1"/>
        <end position="24"/>
    </location>
</feature>
<feature type="domain" description="Protein kinase" evidence="11">
    <location>
        <begin position="49"/>
        <end position="628"/>
    </location>
</feature>
<feature type="compositionally biased region" description="Low complexity" evidence="10">
    <location>
        <begin position="663"/>
        <end position="677"/>
    </location>
</feature>
<evidence type="ECO:0000256" key="7">
    <source>
        <dbReference type="ARBA" id="ARBA00047899"/>
    </source>
</evidence>
<dbReference type="SMART" id="SM00220">
    <property type="entry name" value="S_TKc"/>
    <property type="match status" value="1"/>
</dbReference>
<feature type="region of interest" description="Disordered" evidence="10">
    <location>
        <begin position="340"/>
        <end position="371"/>
    </location>
</feature>
<dbReference type="GO" id="GO:0005524">
    <property type="term" value="F:ATP binding"/>
    <property type="evidence" value="ECO:0007669"/>
    <property type="project" value="UniProtKB-UniRule"/>
</dbReference>
<feature type="compositionally biased region" description="Low complexity" evidence="10">
    <location>
        <begin position="825"/>
        <end position="836"/>
    </location>
</feature>
<dbReference type="PANTHER" id="PTHR47634">
    <property type="entry name" value="PROTEIN KINASE DOMAIN-CONTAINING PROTEIN-RELATED"/>
    <property type="match status" value="1"/>
</dbReference>
<dbReference type="Gene3D" id="3.30.200.20">
    <property type="entry name" value="Phosphorylase Kinase, domain 1"/>
    <property type="match status" value="1"/>
</dbReference>
<comment type="catalytic activity">
    <reaction evidence="8">
        <text>L-seryl-[protein] + ATP = O-phospho-L-seryl-[protein] + ADP + H(+)</text>
        <dbReference type="Rhea" id="RHEA:17989"/>
        <dbReference type="Rhea" id="RHEA-COMP:9863"/>
        <dbReference type="Rhea" id="RHEA-COMP:11604"/>
        <dbReference type="ChEBI" id="CHEBI:15378"/>
        <dbReference type="ChEBI" id="CHEBI:29999"/>
        <dbReference type="ChEBI" id="CHEBI:30616"/>
        <dbReference type="ChEBI" id="CHEBI:83421"/>
        <dbReference type="ChEBI" id="CHEBI:456216"/>
        <dbReference type="EC" id="2.7.11.1"/>
    </reaction>
</comment>
<dbReference type="Gene3D" id="1.10.510.10">
    <property type="entry name" value="Transferase(Phosphotransferase) domain 1"/>
    <property type="match status" value="1"/>
</dbReference>
<evidence type="ECO:0000256" key="5">
    <source>
        <dbReference type="ARBA" id="ARBA00022777"/>
    </source>
</evidence>
<evidence type="ECO:0000259" key="11">
    <source>
        <dbReference type="PROSITE" id="PS50011"/>
    </source>
</evidence>
<evidence type="ECO:0000256" key="2">
    <source>
        <dbReference type="ARBA" id="ARBA00022527"/>
    </source>
</evidence>
<name>A0A6A4H049_9AGAR</name>
<keyword evidence="2" id="KW-0723">Serine/threonine-protein kinase</keyword>
<feature type="compositionally biased region" description="Low complexity" evidence="10">
    <location>
        <begin position="214"/>
        <end position="233"/>
    </location>
</feature>
<evidence type="ECO:0000256" key="6">
    <source>
        <dbReference type="ARBA" id="ARBA00022840"/>
    </source>
</evidence>
<feature type="compositionally biased region" description="Low complexity" evidence="10">
    <location>
        <begin position="853"/>
        <end position="866"/>
    </location>
</feature>
<feature type="region of interest" description="Disordered" evidence="10">
    <location>
        <begin position="285"/>
        <end position="320"/>
    </location>
</feature>
<dbReference type="InterPro" id="IPR017441">
    <property type="entry name" value="Protein_kinase_ATP_BS"/>
</dbReference>
<dbReference type="OrthoDB" id="2649at2759"/>
<dbReference type="PROSITE" id="PS50011">
    <property type="entry name" value="PROTEIN_KINASE_DOM"/>
    <property type="match status" value="1"/>
</dbReference>
<dbReference type="GO" id="GO:0005634">
    <property type="term" value="C:nucleus"/>
    <property type="evidence" value="ECO:0007669"/>
    <property type="project" value="TreeGrafter"/>
</dbReference>
<keyword evidence="13" id="KW-1185">Reference proteome</keyword>
<feature type="compositionally biased region" description="Basic and acidic residues" evidence="10">
    <location>
        <begin position="781"/>
        <end position="792"/>
    </location>
</feature>
<dbReference type="FunFam" id="3.30.200.20:FF:000076">
    <property type="entry name" value="CMGC/SRPK protein kinase"/>
    <property type="match status" value="1"/>
</dbReference>
<feature type="region of interest" description="Disordered" evidence="10">
    <location>
        <begin position="214"/>
        <end position="253"/>
    </location>
</feature>
<evidence type="ECO:0000256" key="1">
    <source>
        <dbReference type="ARBA" id="ARBA00012513"/>
    </source>
</evidence>
<evidence type="ECO:0000256" key="8">
    <source>
        <dbReference type="ARBA" id="ARBA00048679"/>
    </source>
</evidence>
<proteinExistence type="predicted"/>
<feature type="compositionally biased region" description="Gly residues" evidence="10">
    <location>
        <begin position="964"/>
        <end position="983"/>
    </location>
</feature>
<dbReference type="InterPro" id="IPR011009">
    <property type="entry name" value="Kinase-like_dom_sf"/>
</dbReference>
<dbReference type="GO" id="GO:0000245">
    <property type="term" value="P:spliceosomal complex assembly"/>
    <property type="evidence" value="ECO:0007669"/>
    <property type="project" value="TreeGrafter"/>
</dbReference>